<dbReference type="NCBIfam" id="TIGR00360">
    <property type="entry name" value="ComEC_N-term"/>
    <property type="match status" value="1"/>
</dbReference>
<feature type="transmembrane region" description="Helical" evidence="6">
    <location>
        <begin position="12"/>
        <end position="38"/>
    </location>
</feature>
<accession>A0A542EFP9</accession>
<evidence type="ECO:0000256" key="6">
    <source>
        <dbReference type="SAM" id="Phobius"/>
    </source>
</evidence>
<evidence type="ECO:0000313" key="8">
    <source>
        <dbReference type="EMBL" id="TQJ14139.1"/>
    </source>
</evidence>
<dbReference type="AlphaFoldDB" id="A0A542EFP9"/>
<sequence length="780" mass="81599">MEQTHRALDLRLLLPALIAWGVAAALLGVATSLVIAVLVGCLVTGIGCCVWGRPTLRMIGFCALATTFILTAVLGHRAVAQAGLVPTLAERGASVRLEARVVSDPAPVRSRFGAEQVWRVRLQATRISGRGEVAVARTPILAFGGQDVGRLRWHDTVVAAGRLQPAETGADVRAILRIRQVQRTHPAGRIEETVEHLRTGLRDSTEGLPTDPAGLVPALVIGDTSRMPQELKDDMQATGMTHLNAVSGSNVTVVLLCVQGLAGYLRIPRRWRLPFALLGLALFVMLCRPEPSVVRASAMGVVGLLALRGGSRRAGAPALAAAILVLLAIDPHLARSFGFILSSFATLGLLLFARRWADAIARYLPRRCAPLAEAICVPLAAQVFCAPLTLLLQPGVSLVGVPANVLAAPLVPIATVAGVLVVCSAPVLPPLAQLLAWVAGLPAWGIATIAHLGADLPYGTLPWPGGWVGLALLVLVIALVLTTGHWWAHQAAARPWHGAAAAVIALALVVPVPAAPPSRGWTVAMCDVGQGDATIVRSPQGGVLLIDTGPEPDTVDSCLSRLGVERIDAVVLTHFHADHVDGLAGVLRSGRTVRELVATFVEGEDDAGPHEEASRREPTLALAARARVPVRLVRRGDSVDAPGITGKVLWPARTLETGSVQNNASVVLAVVAGGVRALFTGDIERDAGRAVRQELQAAGEGSFDVLKVAHHGSANQDADLMAVVRPRVCLIGVGADNDYGHPAPATLRLLAGCTVLRTDQDGMLFVHPHTDGGVSVSSSG</sequence>
<feature type="transmembrane region" description="Helical" evidence="6">
    <location>
        <begin position="499"/>
        <end position="516"/>
    </location>
</feature>
<dbReference type="Proteomes" id="UP000320806">
    <property type="component" value="Unassembled WGS sequence"/>
</dbReference>
<dbReference type="OrthoDB" id="7177610at2"/>
<evidence type="ECO:0000256" key="5">
    <source>
        <dbReference type="ARBA" id="ARBA00023136"/>
    </source>
</evidence>
<reference evidence="8 9" key="1">
    <citation type="submission" date="2019-06" db="EMBL/GenBank/DDBJ databases">
        <title>Sequencing the genomes of 1000 actinobacteria strains.</title>
        <authorList>
            <person name="Klenk H.-P."/>
        </authorList>
    </citation>
    <scope>NUCLEOTIDE SEQUENCE [LARGE SCALE GENOMIC DNA]</scope>
    <source>
        <strain evidence="8 9">DSM 19828</strain>
    </source>
</reference>
<dbReference type="GO" id="GO:0005886">
    <property type="term" value="C:plasma membrane"/>
    <property type="evidence" value="ECO:0007669"/>
    <property type="project" value="UniProtKB-SubCell"/>
</dbReference>
<feature type="transmembrane region" description="Helical" evidence="6">
    <location>
        <begin position="374"/>
        <end position="393"/>
    </location>
</feature>
<dbReference type="RefSeq" id="WP_141928040.1">
    <property type="nucleotide sequence ID" value="NZ_BAABCI010000034.1"/>
</dbReference>
<feature type="transmembrane region" description="Helical" evidence="6">
    <location>
        <begin position="335"/>
        <end position="353"/>
    </location>
</feature>
<gene>
    <name evidence="8" type="ORF">FB459_1586</name>
</gene>
<dbReference type="CDD" id="cd07731">
    <property type="entry name" value="ComA-like_MBL-fold"/>
    <property type="match status" value="1"/>
</dbReference>
<evidence type="ECO:0000313" key="9">
    <source>
        <dbReference type="Proteomes" id="UP000320806"/>
    </source>
</evidence>
<protein>
    <submittedName>
        <fullName evidence="8">Competence protein ComEC</fullName>
    </submittedName>
</protein>
<keyword evidence="2" id="KW-1003">Cell membrane</keyword>
<feature type="transmembrane region" description="Helical" evidence="6">
    <location>
        <begin position="466"/>
        <end position="487"/>
    </location>
</feature>
<evidence type="ECO:0000256" key="4">
    <source>
        <dbReference type="ARBA" id="ARBA00022989"/>
    </source>
</evidence>
<comment type="caution">
    <text evidence="8">The sequence shown here is derived from an EMBL/GenBank/DDBJ whole genome shotgun (WGS) entry which is preliminary data.</text>
</comment>
<comment type="subcellular location">
    <subcellularLocation>
        <location evidence="1">Cell membrane</location>
        <topology evidence="1">Multi-pass membrane protein</topology>
    </subcellularLocation>
</comment>
<dbReference type="SUPFAM" id="SSF56281">
    <property type="entry name" value="Metallo-hydrolase/oxidoreductase"/>
    <property type="match status" value="1"/>
</dbReference>
<dbReference type="InterPro" id="IPR036866">
    <property type="entry name" value="RibonucZ/Hydroxyglut_hydro"/>
</dbReference>
<keyword evidence="3 6" id="KW-0812">Transmembrane</keyword>
<dbReference type="Pfam" id="PF00753">
    <property type="entry name" value="Lactamase_B"/>
    <property type="match status" value="1"/>
</dbReference>
<feature type="transmembrane region" description="Helical" evidence="6">
    <location>
        <begin position="58"/>
        <end position="75"/>
    </location>
</feature>
<evidence type="ECO:0000259" key="7">
    <source>
        <dbReference type="SMART" id="SM00849"/>
    </source>
</evidence>
<proteinExistence type="predicted"/>
<name>A0A542EFP9_9MICO</name>
<dbReference type="Gene3D" id="3.60.15.10">
    <property type="entry name" value="Ribonuclease Z/Hydroxyacylglutathione hydrolase-like"/>
    <property type="match status" value="1"/>
</dbReference>
<dbReference type="PANTHER" id="PTHR30619:SF1">
    <property type="entry name" value="RECOMBINATION PROTEIN 2"/>
    <property type="match status" value="1"/>
</dbReference>
<keyword evidence="9" id="KW-1185">Reference proteome</keyword>
<dbReference type="SMART" id="SM00849">
    <property type="entry name" value="Lactamase_B"/>
    <property type="match status" value="1"/>
</dbReference>
<feature type="domain" description="Metallo-beta-lactamase" evidence="7">
    <location>
        <begin position="530"/>
        <end position="732"/>
    </location>
</feature>
<feature type="transmembrane region" description="Helical" evidence="6">
    <location>
        <begin position="405"/>
        <end position="427"/>
    </location>
</feature>
<dbReference type="Pfam" id="PF03772">
    <property type="entry name" value="Competence"/>
    <property type="match status" value="1"/>
</dbReference>
<keyword evidence="4 6" id="KW-1133">Transmembrane helix</keyword>
<dbReference type="InterPro" id="IPR052159">
    <property type="entry name" value="Competence_DNA_uptake"/>
</dbReference>
<evidence type="ECO:0000256" key="1">
    <source>
        <dbReference type="ARBA" id="ARBA00004651"/>
    </source>
</evidence>
<keyword evidence="5 6" id="KW-0472">Membrane</keyword>
<evidence type="ECO:0000256" key="3">
    <source>
        <dbReference type="ARBA" id="ARBA00022692"/>
    </source>
</evidence>
<dbReference type="InterPro" id="IPR001279">
    <property type="entry name" value="Metallo-B-lactamas"/>
</dbReference>
<evidence type="ECO:0000256" key="2">
    <source>
        <dbReference type="ARBA" id="ARBA00022475"/>
    </source>
</evidence>
<dbReference type="PANTHER" id="PTHR30619">
    <property type="entry name" value="DNA INTERNALIZATION/COMPETENCE PROTEIN COMEC/REC2"/>
    <property type="match status" value="1"/>
</dbReference>
<dbReference type="EMBL" id="VFMO01000001">
    <property type="protein sequence ID" value="TQJ14139.1"/>
    <property type="molecule type" value="Genomic_DNA"/>
</dbReference>
<dbReference type="InterPro" id="IPR035681">
    <property type="entry name" value="ComA-like_MBL"/>
</dbReference>
<feature type="transmembrane region" description="Helical" evidence="6">
    <location>
        <begin position="434"/>
        <end position="454"/>
    </location>
</feature>
<dbReference type="InterPro" id="IPR004477">
    <property type="entry name" value="ComEC_N"/>
</dbReference>
<organism evidence="8 9">
    <name type="scientific">Yimella lutea</name>
    <dbReference type="NCBI Taxonomy" id="587872"/>
    <lineage>
        <taxon>Bacteria</taxon>
        <taxon>Bacillati</taxon>
        <taxon>Actinomycetota</taxon>
        <taxon>Actinomycetes</taxon>
        <taxon>Micrococcales</taxon>
        <taxon>Dermacoccaceae</taxon>
        <taxon>Yimella</taxon>
    </lineage>
</organism>